<organism evidence="3 4">
    <name type="scientific">Parasedimentitalea denitrificans</name>
    <dbReference type="NCBI Taxonomy" id="2211118"/>
    <lineage>
        <taxon>Bacteria</taxon>
        <taxon>Pseudomonadati</taxon>
        <taxon>Pseudomonadota</taxon>
        <taxon>Alphaproteobacteria</taxon>
        <taxon>Rhodobacterales</taxon>
        <taxon>Paracoccaceae</taxon>
        <taxon>Parasedimentitalea</taxon>
    </lineage>
</organism>
<comment type="caution">
    <text evidence="3">The sequence shown here is derived from an EMBL/GenBank/DDBJ whole genome shotgun (WGS) entry which is preliminary data.</text>
</comment>
<dbReference type="SUPFAM" id="SSF53850">
    <property type="entry name" value="Periplasmic binding protein-like II"/>
    <property type="match status" value="1"/>
</dbReference>
<evidence type="ECO:0000313" key="4">
    <source>
        <dbReference type="Proteomes" id="UP001429564"/>
    </source>
</evidence>
<sequence>MTLSIKIPSWASKAKATCAAAGLVVGGAMSPAMAEDFDLEALIAAAKGEGPITIYASTGKIKKAAKAFTEMYGIEAVGSKVKGAAQIDLVVREAQSGNTVGDVIISSDAGATLAQLLGSDMVSSWTPPDLAGDIDELSQDPLVVWRDPSVWSFNSENTDTCPVANIWELTGDDWNRRVAMPDPLHKPSIPDWFNQMEMHFDDDVAAAYKAHFGSDLDTSSKSATAQWVEALAGNAPLLTDSDGDVADAVGTPGQAEPFFGIMSSAKYRDTVDGGLTMSICQDIQPYMGFYKPGFGLISNGSKSPNAAKLFLHFMMTEAGVGPMVRDGKMSGNSAIAPHPEEPSGVVQLRDRLTPHVAETGADDFDMRQDWQDLWRISYNR</sequence>
<gene>
    <name evidence="3" type="ORF">DL239_02360</name>
</gene>
<reference evidence="3 4" key="1">
    <citation type="submission" date="2018-05" db="EMBL/GenBank/DDBJ databases">
        <authorList>
            <person name="Zhang Y.-J."/>
        </authorList>
    </citation>
    <scope>NUCLEOTIDE SEQUENCE [LARGE SCALE GENOMIC DNA]</scope>
    <source>
        <strain evidence="3 4">CY04</strain>
    </source>
</reference>
<dbReference type="Pfam" id="PF13531">
    <property type="entry name" value="SBP_bac_11"/>
    <property type="match status" value="1"/>
</dbReference>
<keyword evidence="4" id="KW-1185">Reference proteome</keyword>
<dbReference type="Proteomes" id="UP001429564">
    <property type="component" value="Unassembled WGS sequence"/>
</dbReference>
<dbReference type="RefSeq" id="WP_167681837.1">
    <property type="nucleotide sequence ID" value="NZ_QHLQ01000001.1"/>
</dbReference>
<dbReference type="PANTHER" id="PTHR30006">
    <property type="entry name" value="THIAMINE-BINDING PERIPLASMIC PROTEIN-RELATED"/>
    <property type="match status" value="1"/>
</dbReference>
<accession>A0ABX0W2F0</accession>
<dbReference type="EMBL" id="QHLQ01000001">
    <property type="protein sequence ID" value="NIZ59814.1"/>
    <property type="molecule type" value="Genomic_DNA"/>
</dbReference>
<evidence type="ECO:0000313" key="3">
    <source>
        <dbReference type="EMBL" id="NIZ59814.1"/>
    </source>
</evidence>
<feature type="chain" id="PRO_5045932187" evidence="2">
    <location>
        <begin position="35"/>
        <end position="380"/>
    </location>
</feature>
<protein>
    <submittedName>
        <fullName evidence="3">ABC transporter substrate-binding protein</fullName>
    </submittedName>
</protein>
<keyword evidence="1 2" id="KW-0732">Signal</keyword>
<name>A0ABX0W2F0_9RHOB</name>
<feature type="signal peptide" evidence="2">
    <location>
        <begin position="1"/>
        <end position="34"/>
    </location>
</feature>
<proteinExistence type="predicted"/>
<dbReference type="PANTHER" id="PTHR30006:SF2">
    <property type="entry name" value="ABC TRANSPORTER SUBSTRATE-BINDING PROTEIN"/>
    <property type="match status" value="1"/>
</dbReference>
<dbReference type="Gene3D" id="3.40.190.10">
    <property type="entry name" value="Periplasmic binding protein-like II"/>
    <property type="match status" value="2"/>
</dbReference>
<evidence type="ECO:0000256" key="2">
    <source>
        <dbReference type="SAM" id="SignalP"/>
    </source>
</evidence>
<evidence type="ECO:0000256" key="1">
    <source>
        <dbReference type="ARBA" id="ARBA00022729"/>
    </source>
</evidence>